<dbReference type="PANTHER" id="PTHR10954">
    <property type="entry name" value="RIBONUCLEASE H2 SUBUNIT A"/>
    <property type="match status" value="1"/>
</dbReference>
<dbReference type="EMBL" id="CP020991">
    <property type="protein sequence ID" value="AUO20408.1"/>
    <property type="molecule type" value="Genomic_DNA"/>
</dbReference>
<evidence type="ECO:0000256" key="7">
    <source>
        <dbReference type="ARBA" id="ARBA00019179"/>
    </source>
</evidence>
<evidence type="ECO:0000256" key="13">
    <source>
        <dbReference type="ARBA" id="ARBA00023211"/>
    </source>
</evidence>
<accession>A0A2K9P6L3</accession>
<dbReference type="Pfam" id="PF01351">
    <property type="entry name" value="RNase_HII"/>
    <property type="match status" value="1"/>
</dbReference>
<evidence type="ECO:0000256" key="2">
    <source>
        <dbReference type="ARBA" id="ARBA00001946"/>
    </source>
</evidence>
<dbReference type="PANTHER" id="PTHR10954:SF18">
    <property type="entry name" value="RIBONUCLEASE HII"/>
    <property type="match status" value="1"/>
</dbReference>
<evidence type="ECO:0000256" key="6">
    <source>
        <dbReference type="ARBA" id="ARBA00012180"/>
    </source>
</evidence>
<keyword evidence="13 14" id="KW-0464">Manganese</keyword>
<keyword evidence="9 14" id="KW-0540">Nuclease</keyword>
<dbReference type="KEGG" id="mpec:B9O19_02268"/>
<dbReference type="Proteomes" id="UP000235589">
    <property type="component" value="Chromosome"/>
</dbReference>
<dbReference type="GeneID" id="98063636"/>
<evidence type="ECO:0000256" key="10">
    <source>
        <dbReference type="ARBA" id="ARBA00022723"/>
    </source>
</evidence>
<comment type="function">
    <text evidence="3 14 16">Endonuclease that specifically degrades the RNA of RNA-DNA hybrids.</text>
</comment>
<comment type="catalytic activity">
    <reaction evidence="1 14 15 16">
        <text>Endonucleolytic cleavage to 5'-phosphomonoester.</text>
        <dbReference type="EC" id="3.1.26.4"/>
    </reaction>
</comment>
<feature type="binding site" evidence="14 15">
    <location>
        <position position="25"/>
    </location>
    <ligand>
        <name>a divalent metal cation</name>
        <dbReference type="ChEBI" id="CHEBI:60240"/>
    </ligand>
</feature>
<comment type="similarity">
    <text evidence="5 14 16">Belongs to the RNase HII family.</text>
</comment>
<dbReference type="SUPFAM" id="SSF53098">
    <property type="entry name" value="Ribonuclease H-like"/>
    <property type="match status" value="1"/>
</dbReference>
<evidence type="ECO:0000256" key="1">
    <source>
        <dbReference type="ARBA" id="ARBA00000077"/>
    </source>
</evidence>
<evidence type="ECO:0000256" key="14">
    <source>
        <dbReference type="HAMAP-Rule" id="MF_00052"/>
    </source>
</evidence>
<reference evidence="18 19" key="1">
    <citation type="submission" date="2017-04" db="EMBL/GenBank/DDBJ databases">
        <title>Monoglobus pectinilyticus 14 draft genome.</title>
        <authorList>
            <person name="Kim C."/>
            <person name="Rosendale D.I."/>
            <person name="Kelly W.J."/>
            <person name="Tannock G.W."/>
            <person name="Patchett M.L."/>
            <person name="Jordens J.Z."/>
        </authorList>
    </citation>
    <scope>NUCLEOTIDE SEQUENCE [LARGE SCALE GENOMIC DNA]</scope>
    <source>
        <strain evidence="18 19">14</strain>
    </source>
</reference>
<dbReference type="InterPro" id="IPR024567">
    <property type="entry name" value="RNase_HII/HIII_dom"/>
</dbReference>
<evidence type="ECO:0000256" key="3">
    <source>
        <dbReference type="ARBA" id="ARBA00004065"/>
    </source>
</evidence>
<evidence type="ECO:0000256" key="12">
    <source>
        <dbReference type="ARBA" id="ARBA00022801"/>
    </source>
</evidence>
<keyword evidence="8 14" id="KW-0963">Cytoplasm</keyword>
<dbReference type="GO" id="GO:0005737">
    <property type="term" value="C:cytoplasm"/>
    <property type="evidence" value="ECO:0007669"/>
    <property type="project" value="UniProtKB-SubCell"/>
</dbReference>
<proteinExistence type="inferred from homology"/>
<name>A0A2K9P6L3_9FIRM</name>
<dbReference type="InterPro" id="IPR001352">
    <property type="entry name" value="RNase_HII/HIII"/>
</dbReference>
<keyword evidence="10 14" id="KW-0479">Metal-binding</keyword>
<dbReference type="EC" id="3.1.26.4" evidence="6 14"/>
<keyword evidence="12 14" id="KW-0378">Hydrolase</keyword>
<dbReference type="GO" id="GO:0004523">
    <property type="term" value="F:RNA-DNA hybrid ribonuclease activity"/>
    <property type="evidence" value="ECO:0007669"/>
    <property type="project" value="UniProtKB-UniRule"/>
</dbReference>
<protein>
    <recommendedName>
        <fullName evidence="7 14">Ribonuclease HII</fullName>
        <shortName evidence="14">RNase HII</shortName>
        <ecNumber evidence="6 14">3.1.26.4</ecNumber>
    </recommendedName>
</protein>
<evidence type="ECO:0000256" key="16">
    <source>
        <dbReference type="RuleBase" id="RU003515"/>
    </source>
</evidence>
<dbReference type="GO" id="GO:0006298">
    <property type="term" value="P:mismatch repair"/>
    <property type="evidence" value="ECO:0007669"/>
    <property type="project" value="TreeGrafter"/>
</dbReference>
<dbReference type="InterPro" id="IPR022898">
    <property type="entry name" value="RNase_HII"/>
</dbReference>
<evidence type="ECO:0000313" key="18">
    <source>
        <dbReference type="EMBL" id="AUO20408.1"/>
    </source>
</evidence>
<evidence type="ECO:0000256" key="9">
    <source>
        <dbReference type="ARBA" id="ARBA00022722"/>
    </source>
</evidence>
<dbReference type="Gene3D" id="3.30.420.10">
    <property type="entry name" value="Ribonuclease H-like superfamily/Ribonuclease H"/>
    <property type="match status" value="1"/>
</dbReference>
<dbReference type="RefSeq" id="WP_245862947.1">
    <property type="nucleotide sequence ID" value="NZ_CP020991.1"/>
</dbReference>
<dbReference type="GO" id="GO:0030145">
    <property type="term" value="F:manganese ion binding"/>
    <property type="evidence" value="ECO:0007669"/>
    <property type="project" value="UniProtKB-UniRule"/>
</dbReference>
<evidence type="ECO:0000256" key="8">
    <source>
        <dbReference type="ARBA" id="ARBA00022490"/>
    </source>
</evidence>
<dbReference type="InterPro" id="IPR036397">
    <property type="entry name" value="RNaseH_sf"/>
</dbReference>
<evidence type="ECO:0000256" key="15">
    <source>
        <dbReference type="PROSITE-ProRule" id="PRU01319"/>
    </source>
</evidence>
<dbReference type="GO" id="GO:0043137">
    <property type="term" value="P:DNA replication, removal of RNA primer"/>
    <property type="evidence" value="ECO:0007669"/>
    <property type="project" value="TreeGrafter"/>
</dbReference>
<dbReference type="NCBIfam" id="NF000595">
    <property type="entry name" value="PRK00015.1-3"/>
    <property type="match status" value="1"/>
</dbReference>
<dbReference type="CDD" id="cd07182">
    <property type="entry name" value="RNase_HII_bacteria_HII_like"/>
    <property type="match status" value="1"/>
</dbReference>
<dbReference type="AlphaFoldDB" id="A0A2K9P6L3"/>
<dbReference type="PROSITE" id="PS51975">
    <property type="entry name" value="RNASE_H_2"/>
    <property type="match status" value="1"/>
</dbReference>
<dbReference type="FunFam" id="3.30.420.10:FF:000006">
    <property type="entry name" value="Ribonuclease HII"/>
    <property type="match status" value="1"/>
</dbReference>
<gene>
    <name evidence="14" type="primary">rnhB</name>
    <name evidence="18" type="ORF">B9O19_02268</name>
</gene>
<keyword evidence="19" id="KW-1185">Reference proteome</keyword>
<comment type="cofactor">
    <cofactor evidence="2">
        <name>Mg(2+)</name>
        <dbReference type="ChEBI" id="CHEBI:18420"/>
    </cofactor>
</comment>
<dbReference type="InterPro" id="IPR012337">
    <property type="entry name" value="RNaseH-like_sf"/>
</dbReference>
<keyword evidence="11 14" id="KW-0255">Endonuclease</keyword>
<evidence type="ECO:0000259" key="17">
    <source>
        <dbReference type="PROSITE" id="PS51975"/>
    </source>
</evidence>
<organism evidence="18 19">
    <name type="scientific">Monoglobus pectinilyticus</name>
    <dbReference type="NCBI Taxonomy" id="1981510"/>
    <lineage>
        <taxon>Bacteria</taxon>
        <taxon>Bacillati</taxon>
        <taxon>Bacillota</taxon>
        <taxon>Clostridia</taxon>
        <taxon>Monoglobales</taxon>
        <taxon>Monoglobaceae</taxon>
        <taxon>Monoglobus</taxon>
    </lineage>
</organism>
<evidence type="ECO:0000256" key="4">
    <source>
        <dbReference type="ARBA" id="ARBA00004496"/>
    </source>
</evidence>
<feature type="binding site" evidence="14 15">
    <location>
        <position position="24"/>
    </location>
    <ligand>
        <name>a divalent metal cation</name>
        <dbReference type="ChEBI" id="CHEBI:60240"/>
    </ligand>
</feature>
<evidence type="ECO:0000256" key="11">
    <source>
        <dbReference type="ARBA" id="ARBA00022759"/>
    </source>
</evidence>
<sequence length="208" mass="23329">MEIDLLQYEKDLISRGYEYICGIDEAGRGPLAGPVCAAAVILPNRLVIDGVNDSKKLSEKKREKLYNEIIESALAYSVQFVFQDVIDEINIRQATHAAMQNAVNGLKIHPDILIVDGNDNIDFNNIETLYIKKGDSLSQSIAAASILAKVTRDRYIVELSKDYPEYGLEKHKGYATKAHMEAIRKYGVQPIHRKTFMTDKVLGINKTN</sequence>
<comment type="cofactor">
    <cofactor evidence="14 15">
        <name>Mn(2+)</name>
        <dbReference type="ChEBI" id="CHEBI:29035"/>
    </cofactor>
    <cofactor evidence="14 15">
        <name>Mg(2+)</name>
        <dbReference type="ChEBI" id="CHEBI:18420"/>
    </cofactor>
    <text evidence="14 15">Manganese or magnesium. Binds 1 divalent metal ion per monomer in the absence of substrate. May bind a second metal ion after substrate binding.</text>
</comment>
<evidence type="ECO:0000256" key="5">
    <source>
        <dbReference type="ARBA" id="ARBA00007383"/>
    </source>
</evidence>
<comment type="subcellular location">
    <subcellularLocation>
        <location evidence="4 14">Cytoplasm</location>
    </subcellularLocation>
</comment>
<evidence type="ECO:0000313" key="19">
    <source>
        <dbReference type="Proteomes" id="UP000235589"/>
    </source>
</evidence>
<dbReference type="GO" id="GO:0032299">
    <property type="term" value="C:ribonuclease H2 complex"/>
    <property type="evidence" value="ECO:0007669"/>
    <property type="project" value="TreeGrafter"/>
</dbReference>
<feature type="binding site" evidence="14 15">
    <location>
        <position position="116"/>
    </location>
    <ligand>
        <name>a divalent metal cation</name>
        <dbReference type="ChEBI" id="CHEBI:60240"/>
    </ligand>
</feature>
<dbReference type="HAMAP" id="MF_00052_B">
    <property type="entry name" value="RNase_HII_B"/>
    <property type="match status" value="1"/>
</dbReference>
<dbReference type="NCBIfam" id="NF000594">
    <property type="entry name" value="PRK00015.1-1"/>
    <property type="match status" value="1"/>
</dbReference>
<feature type="domain" description="RNase H type-2" evidence="17">
    <location>
        <begin position="18"/>
        <end position="208"/>
    </location>
</feature>
<dbReference type="GO" id="GO:0003723">
    <property type="term" value="F:RNA binding"/>
    <property type="evidence" value="ECO:0007669"/>
    <property type="project" value="UniProtKB-UniRule"/>
</dbReference>